<comment type="similarity">
    <text evidence="2">Belongs to the purine-cytosine permease (2.A.39) family.</text>
</comment>
<feature type="transmembrane region" description="Helical" evidence="6">
    <location>
        <begin position="364"/>
        <end position="384"/>
    </location>
</feature>
<comment type="subcellular location">
    <subcellularLocation>
        <location evidence="1">Membrane</location>
        <topology evidence="1">Multi-pass membrane protein</topology>
    </subcellularLocation>
</comment>
<gene>
    <name evidence="7" type="ORF">N7493_008871</name>
</gene>
<feature type="transmembrane region" description="Helical" evidence="6">
    <location>
        <begin position="74"/>
        <end position="101"/>
    </location>
</feature>
<feature type="transmembrane region" description="Helical" evidence="6">
    <location>
        <begin position="113"/>
        <end position="135"/>
    </location>
</feature>
<keyword evidence="5 6" id="KW-0472">Membrane</keyword>
<dbReference type="GO" id="GO:0015205">
    <property type="term" value="F:nucleobase transmembrane transporter activity"/>
    <property type="evidence" value="ECO:0007669"/>
    <property type="project" value="TreeGrafter"/>
</dbReference>
<protein>
    <submittedName>
        <fullName evidence="7">Uncharacterized protein</fullName>
    </submittedName>
</protein>
<evidence type="ECO:0000256" key="3">
    <source>
        <dbReference type="ARBA" id="ARBA00022692"/>
    </source>
</evidence>
<evidence type="ECO:0000256" key="2">
    <source>
        <dbReference type="ARBA" id="ARBA00008974"/>
    </source>
</evidence>
<dbReference type="Proteomes" id="UP001215712">
    <property type="component" value="Unassembled WGS sequence"/>
</dbReference>
<evidence type="ECO:0000256" key="4">
    <source>
        <dbReference type="ARBA" id="ARBA00022989"/>
    </source>
</evidence>
<comment type="caution">
    <text evidence="7">The sequence shown here is derived from an EMBL/GenBank/DDBJ whole genome shotgun (WGS) entry which is preliminary data.</text>
</comment>
<dbReference type="GO" id="GO:0005886">
    <property type="term" value="C:plasma membrane"/>
    <property type="evidence" value="ECO:0007669"/>
    <property type="project" value="TreeGrafter"/>
</dbReference>
<evidence type="ECO:0000313" key="8">
    <source>
        <dbReference type="Proteomes" id="UP001215712"/>
    </source>
</evidence>
<dbReference type="Pfam" id="PF02133">
    <property type="entry name" value="Transp_cyt_pur"/>
    <property type="match status" value="2"/>
</dbReference>
<feature type="transmembrane region" description="Helical" evidence="6">
    <location>
        <begin position="316"/>
        <end position="344"/>
    </location>
</feature>
<dbReference type="AlphaFoldDB" id="A0AAD6HFF6"/>
<dbReference type="Gene3D" id="1.10.4160.10">
    <property type="entry name" value="Hydantoin permease"/>
    <property type="match status" value="1"/>
</dbReference>
<dbReference type="PANTHER" id="PTHR30618">
    <property type="entry name" value="NCS1 FAMILY PURINE/PYRIMIDINE TRANSPORTER"/>
    <property type="match status" value="1"/>
</dbReference>
<sequence length="565" mass="62129">MGAFKHYVGKLQVQTEPGLSTAQLMLTNDDLRPVEPERRQWRWLNFVAFWIADSLNVNTWMISSSMIVDGLSWWQSWLCVWIGYSIAAIFVCLLGRIGAIYRIPFAVTNRASFGIWGSFWPILNRAAMAVIWYGVQVRIPCFPLSDLTLTLARLILEAFHLAPVLGNRKAEDLLIYAGECVTLMIQAIWPSYANLPNTMPASAGVTTQQFVSFFLFWLGSLPALWFPIYKIRHLFTVKAYFSPACAIAFFGWAIARAHGLGPIMTQSNTAHGSALAWVFVKSIMNCIANFAALVINNPDFARYAREPKDALLPQLITIPVGFAITSFIGIVVSSSSSVIFNQSVWNPLTLLGMFLDGASSAERFGIFVIASGFALAQLGTNIAANSVSAGTNLTALLPRFCTIRRGGYFCAAVGLAMCPWTLVASSSKFTIYLSAYSVFLSAIAGVMASDYYLVRKGYLDIQELYSARKDGPYYGTLGVSWHGYAAYLCGILVNIVGFAGAIGVKVPVGAVYIYDINYFSGFIVSGGMYWALTTLVPIPGTSKTWNEIPYEVDPEPDVEKKVEDV</sequence>
<keyword evidence="4 6" id="KW-1133">Transmembrane helix</keyword>
<feature type="transmembrane region" description="Helical" evidence="6">
    <location>
        <begin position="516"/>
        <end position="538"/>
    </location>
</feature>
<accession>A0AAD6HFF6</accession>
<evidence type="ECO:0000256" key="6">
    <source>
        <dbReference type="SAM" id="Phobius"/>
    </source>
</evidence>
<dbReference type="InterPro" id="IPR045225">
    <property type="entry name" value="Uracil/uridine/allantoin_perm"/>
</dbReference>
<proteinExistence type="inferred from homology"/>
<evidence type="ECO:0000256" key="1">
    <source>
        <dbReference type="ARBA" id="ARBA00004141"/>
    </source>
</evidence>
<evidence type="ECO:0000313" key="7">
    <source>
        <dbReference type="EMBL" id="KAJ5712403.1"/>
    </source>
</evidence>
<dbReference type="EMBL" id="JAQJAN010000013">
    <property type="protein sequence ID" value="KAJ5712403.1"/>
    <property type="molecule type" value="Genomic_DNA"/>
</dbReference>
<dbReference type="PANTHER" id="PTHR30618:SF2">
    <property type="entry name" value="ALLANTOIN PERMEASE-RELATED"/>
    <property type="match status" value="1"/>
</dbReference>
<feature type="transmembrane region" description="Helical" evidence="6">
    <location>
        <begin position="173"/>
        <end position="189"/>
    </location>
</feature>
<feature type="transmembrane region" description="Helical" evidence="6">
    <location>
        <begin position="274"/>
        <end position="295"/>
    </location>
</feature>
<dbReference type="CDD" id="cd11482">
    <property type="entry name" value="SLC-NCS1sbd_NRT1-like"/>
    <property type="match status" value="1"/>
</dbReference>
<keyword evidence="8" id="KW-1185">Reference proteome</keyword>
<name>A0AAD6HFF6_9EURO</name>
<feature type="transmembrane region" description="Helical" evidence="6">
    <location>
        <begin position="429"/>
        <end position="454"/>
    </location>
</feature>
<organism evidence="7 8">
    <name type="scientific">Penicillium malachiteum</name>
    <dbReference type="NCBI Taxonomy" id="1324776"/>
    <lineage>
        <taxon>Eukaryota</taxon>
        <taxon>Fungi</taxon>
        <taxon>Dikarya</taxon>
        <taxon>Ascomycota</taxon>
        <taxon>Pezizomycotina</taxon>
        <taxon>Eurotiomycetes</taxon>
        <taxon>Eurotiomycetidae</taxon>
        <taxon>Eurotiales</taxon>
        <taxon>Aspergillaceae</taxon>
        <taxon>Penicillium</taxon>
    </lineage>
</organism>
<reference evidence="7" key="2">
    <citation type="submission" date="2023-01" db="EMBL/GenBank/DDBJ databases">
        <authorList>
            <person name="Petersen C."/>
        </authorList>
    </citation>
    <scope>NUCLEOTIDE SEQUENCE</scope>
    <source>
        <strain evidence="7">IBT 17514</strain>
    </source>
</reference>
<feature type="transmembrane region" description="Helical" evidence="6">
    <location>
        <begin position="43"/>
        <end position="62"/>
    </location>
</feature>
<keyword evidence="3 6" id="KW-0812">Transmembrane</keyword>
<dbReference type="InterPro" id="IPR001248">
    <property type="entry name" value="Pur-cyt_permease"/>
</dbReference>
<feature type="transmembrane region" description="Helical" evidence="6">
    <location>
        <begin position="484"/>
        <end position="504"/>
    </location>
</feature>
<feature type="transmembrane region" description="Helical" evidence="6">
    <location>
        <begin position="209"/>
        <end position="228"/>
    </location>
</feature>
<feature type="transmembrane region" description="Helical" evidence="6">
    <location>
        <begin position="405"/>
        <end position="423"/>
    </location>
</feature>
<reference evidence="7" key="1">
    <citation type="journal article" date="2023" name="IMA Fungus">
        <title>Comparative genomic study of the Penicillium genus elucidates a diverse pangenome and 15 lateral gene transfer events.</title>
        <authorList>
            <person name="Petersen C."/>
            <person name="Sorensen T."/>
            <person name="Nielsen M.R."/>
            <person name="Sondergaard T.E."/>
            <person name="Sorensen J.L."/>
            <person name="Fitzpatrick D.A."/>
            <person name="Frisvad J.C."/>
            <person name="Nielsen K.L."/>
        </authorList>
    </citation>
    <scope>NUCLEOTIDE SEQUENCE</scope>
    <source>
        <strain evidence="7">IBT 17514</strain>
    </source>
</reference>
<feature type="transmembrane region" description="Helical" evidence="6">
    <location>
        <begin position="235"/>
        <end position="254"/>
    </location>
</feature>
<evidence type="ECO:0000256" key="5">
    <source>
        <dbReference type="ARBA" id="ARBA00023136"/>
    </source>
</evidence>